<accession>A0AAD8HDK7</accession>
<dbReference type="Proteomes" id="UP001237642">
    <property type="component" value="Unassembled WGS sequence"/>
</dbReference>
<dbReference type="GO" id="GO:0097550">
    <property type="term" value="C:transcription preinitiation complex"/>
    <property type="evidence" value="ECO:0007669"/>
    <property type="project" value="TreeGrafter"/>
</dbReference>
<comment type="caution">
    <text evidence="5">The sequence shown here is derived from an EMBL/GenBank/DDBJ whole genome shotgun (WGS) entry which is preliminary data.</text>
</comment>
<dbReference type="GO" id="GO:0006367">
    <property type="term" value="P:transcription initiation at RNA polymerase II promoter"/>
    <property type="evidence" value="ECO:0007669"/>
    <property type="project" value="TreeGrafter"/>
</dbReference>
<dbReference type="GO" id="GO:0043138">
    <property type="term" value="F:3'-5' DNA helicase activity"/>
    <property type="evidence" value="ECO:0007669"/>
    <property type="project" value="TreeGrafter"/>
</dbReference>
<evidence type="ECO:0000256" key="2">
    <source>
        <dbReference type="ARBA" id="ARBA00022801"/>
    </source>
</evidence>
<organism evidence="5 6">
    <name type="scientific">Heracleum sosnowskyi</name>
    <dbReference type="NCBI Taxonomy" id="360622"/>
    <lineage>
        <taxon>Eukaryota</taxon>
        <taxon>Viridiplantae</taxon>
        <taxon>Streptophyta</taxon>
        <taxon>Embryophyta</taxon>
        <taxon>Tracheophyta</taxon>
        <taxon>Spermatophyta</taxon>
        <taxon>Magnoliopsida</taxon>
        <taxon>eudicotyledons</taxon>
        <taxon>Gunneridae</taxon>
        <taxon>Pentapetalae</taxon>
        <taxon>asterids</taxon>
        <taxon>campanulids</taxon>
        <taxon>Apiales</taxon>
        <taxon>Apiaceae</taxon>
        <taxon>Apioideae</taxon>
        <taxon>apioid superclade</taxon>
        <taxon>Tordylieae</taxon>
        <taxon>Tordyliinae</taxon>
        <taxon>Heracleum</taxon>
    </lineage>
</organism>
<dbReference type="EMBL" id="JAUIZM010000009">
    <property type="protein sequence ID" value="KAK1364598.1"/>
    <property type="molecule type" value="Genomic_DNA"/>
</dbReference>
<dbReference type="GO" id="GO:0000112">
    <property type="term" value="C:nucleotide-excision repair factor 3 complex"/>
    <property type="evidence" value="ECO:0007669"/>
    <property type="project" value="TreeGrafter"/>
</dbReference>
<evidence type="ECO:0000313" key="6">
    <source>
        <dbReference type="Proteomes" id="UP001237642"/>
    </source>
</evidence>
<dbReference type="PANTHER" id="PTHR11274:SF0">
    <property type="entry name" value="GENERAL TRANSCRIPTION AND DNA REPAIR FACTOR IIH HELICASE SUBUNIT XPB"/>
    <property type="match status" value="1"/>
</dbReference>
<keyword evidence="4" id="KW-0067">ATP-binding</keyword>
<keyword evidence="1" id="KW-0547">Nucleotide-binding</keyword>
<evidence type="ECO:0000256" key="3">
    <source>
        <dbReference type="ARBA" id="ARBA00022806"/>
    </source>
</evidence>
<evidence type="ECO:0000256" key="4">
    <source>
        <dbReference type="ARBA" id="ARBA00022840"/>
    </source>
</evidence>
<dbReference type="GO" id="GO:0005675">
    <property type="term" value="C:transcription factor TFIIH holo complex"/>
    <property type="evidence" value="ECO:0007669"/>
    <property type="project" value="TreeGrafter"/>
</dbReference>
<name>A0AAD8HDK7_9APIA</name>
<dbReference type="AlphaFoldDB" id="A0AAD8HDK7"/>
<evidence type="ECO:0000313" key="5">
    <source>
        <dbReference type="EMBL" id="KAK1364598.1"/>
    </source>
</evidence>
<dbReference type="InterPro" id="IPR050615">
    <property type="entry name" value="ATP-dep_DNA_Helicase"/>
</dbReference>
<keyword evidence="6" id="KW-1185">Reference proteome</keyword>
<sequence length="211" mass="24252">MSVRLYFSVSDNLNGTYVGEVLKLIRLICSINFEDPAAAIKGKESYSFEVDPAQVENVKQRCLPNALNYPMLEEYDFRNDTVNPDLDMVLKPQAQLRPYQEKSLTKMFRNGEAFKLIVTDLTQCEALTMVCAKYTNQMRKKSRLYRNCLTECIIDKPDIGSCDSNARFLRRSIFIFVLYIHNDLMDYLCVVDTYSSRNENVGGKEGSLTNE</sequence>
<evidence type="ECO:0000256" key="1">
    <source>
        <dbReference type="ARBA" id="ARBA00022741"/>
    </source>
</evidence>
<gene>
    <name evidence="5" type="ORF">POM88_040159</name>
</gene>
<reference evidence="5" key="2">
    <citation type="submission" date="2023-05" db="EMBL/GenBank/DDBJ databases">
        <authorList>
            <person name="Schelkunov M.I."/>
        </authorList>
    </citation>
    <scope>NUCLEOTIDE SEQUENCE</scope>
    <source>
        <strain evidence="5">Hsosn_3</strain>
        <tissue evidence="5">Leaf</tissue>
    </source>
</reference>
<reference evidence="5" key="1">
    <citation type="submission" date="2023-02" db="EMBL/GenBank/DDBJ databases">
        <title>Genome of toxic invasive species Heracleum sosnowskyi carries increased number of genes despite the absence of recent whole-genome duplications.</title>
        <authorList>
            <person name="Schelkunov M."/>
            <person name="Shtratnikova V."/>
            <person name="Makarenko M."/>
            <person name="Klepikova A."/>
            <person name="Omelchenko D."/>
            <person name="Novikova G."/>
            <person name="Obukhova E."/>
            <person name="Bogdanov V."/>
            <person name="Penin A."/>
            <person name="Logacheva M."/>
        </authorList>
    </citation>
    <scope>NUCLEOTIDE SEQUENCE</scope>
    <source>
        <strain evidence="5">Hsosn_3</strain>
        <tissue evidence="5">Leaf</tissue>
    </source>
</reference>
<dbReference type="GO" id="GO:0016787">
    <property type="term" value="F:hydrolase activity"/>
    <property type="evidence" value="ECO:0007669"/>
    <property type="project" value="UniProtKB-KW"/>
</dbReference>
<keyword evidence="2" id="KW-0378">Hydrolase</keyword>
<dbReference type="GO" id="GO:0005524">
    <property type="term" value="F:ATP binding"/>
    <property type="evidence" value="ECO:0007669"/>
    <property type="project" value="UniProtKB-KW"/>
</dbReference>
<protein>
    <submittedName>
        <fullName evidence="5">Uncharacterized protein</fullName>
    </submittedName>
</protein>
<dbReference type="PANTHER" id="PTHR11274">
    <property type="entry name" value="RAD25/XP-B DNA REPAIR HELICASE"/>
    <property type="match status" value="1"/>
</dbReference>
<keyword evidence="3" id="KW-0347">Helicase</keyword>
<proteinExistence type="predicted"/>